<reference evidence="7" key="1">
    <citation type="submission" date="2018-05" db="EMBL/GenBank/DDBJ databases">
        <authorList>
            <person name="Lanie J.A."/>
            <person name="Ng W.-L."/>
            <person name="Kazmierczak K.M."/>
            <person name="Andrzejewski T.M."/>
            <person name="Davidsen T.M."/>
            <person name="Wayne K.J."/>
            <person name="Tettelin H."/>
            <person name="Glass J.I."/>
            <person name="Rusch D."/>
            <person name="Podicherti R."/>
            <person name="Tsui H.-C.T."/>
            <person name="Winkler M.E."/>
        </authorList>
    </citation>
    <scope>NUCLEOTIDE SEQUENCE</scope>
</reference>
<feature type="transmembrane region" description="Helical" evidence="5">
    <location>
        <begin position="44"/>
        <end position="62"/>
    </location>
</feature>
<organism evidence="7">
    <name type="scientific">marine metagenome</name>
    <dbReference type="NCBI Taxonomy" id="408172"/>
    <lineage>
        <taxon>unclassified sequences</taxon>
        <taxon>metagenomes</taxon>
        <taxon>ecological metagenomes</taxon>
    </lineage>
</organism>
<name>A0A381RR47_9ZZZZ</name>
<keyword evidence="2 5" id="KW-0812">Transmembrane</keyword>
<dbReference type="AlphaFoldDB" id="A0A381RR47"/>
<feature type="transmembrane region" description="Helical" evidence="5">
    <location>
        <begin position="160"/>
        <end position="180"/>
    </location>
</feature>
<evidence type="ECO:0000256" key="2">
    <source>
        <dbReference type="ARBA" id="ARBA00022692"/>
    </source>
</evidence>
<dbReference type="Gene3D" id="1.20.1540.10">
    <property type="entry name" value="Rhomboid-like"/>
    <property type="match status" value="1"/>
</dbReference>
<evidence type="ECO:0000256" key="1">
    <source>
        <dbReference type="ARBA" id="ARBA00004141"/>
    </source>
</evidence>
<keyword evidence="3 5" id="KW-1133">Transmembrane helix</keyword>
<gene>
    <name evidence="7" type="ORF">METZ01_LOCUS46302</name>
</gene>
<dbReference type="GO" id="GO:0016020">
    <property type="term" value="C:membrane"/>
    <property type="evidence" value="ECO:0007669"/>
    <property type="project" value="UniProtKB-SubCell"/>
</dbReference>
<evidence type="ECO:0000256" key="4">
    <source>
        <dbReference type="ARBA" id="ARBA00023136"/>
    </source>
</evidence>
<evidence type="ECO:0000256" key="3">
    <source>
        <dbReference type="ARBA" id="ARBA00022989"/>
    </source>
</evidence>
<feature type="transmembrane region" description="Helical" evidence="5">
    <location>
        <begin position="104"/>
        <end position="125"/>
    </location>
</feature>
<feature type="transmembrane region" description="Helical" evidence="5">
    <location>
        <begin position="187"/>
        <end position="206"/>
    </location>
</feature>
<feature type="transmembrane region" description="Helical" evidence="5">
    <location>
        <begin position="137"/>
        <end position="154"/>
    </location>
</feature>
<dbReference type="GO" id="GO:0004252">
    <property type="term" value="F:serine-type endopeptidase activity"/>
    <property type="evidence" value="ECO:0007669"/>
    <property type="project" value="InterPro"/>
</dbReference>
<proteinExistence type="predicted"/>
<evidence type="ECO:0000256" key="5">
    <source>
        <dbReference type="SAM" id="Phobius"/>
    </source>
</evidence>
<evidence type="ECO:0000313" key="7">
    <source>
        <dbReference type="EMBL" id="SUZ93448.1"/>
    </source>
</evidence>
<dbReference type="Pfam" id="PF01694">
    <property type="entry name" value="Rhomboid"/>
    <property type="match status" value="1"/>
</dbReference>
<dbReference type="PANTHER" id="PTHR43066:SF11">
    <property type="entry name" value="PEPTIDASE S54 RHOMBOID DOMAIN-CONTAINING PROTEIN"/>
    <property type="match status" value="1"/>
</dbReference>
<dbReference type="InterPro" id="IPR022764">
    <property type="entry name" value="Peptidase_S54_rhomboid_dom"/>
</dbReference>
<dbReference type="PANTHER" id="PTHR43066">
    <property type="entry name" value="RHOMBOID-RELATED PROTEIN"/>
    <property type="match status" value="1"/>
</dbReference>
<feature type="domain" description="Peptidase S54 rhomboid" evidence="6">
    <location>
        <begin position="95"/>
        <end position="243"/>
    </location>
</feature>
<protein>
    <recommendedName>
        <fullName evidence="6">Peptidase S54 rhomboid domain-containing protein</fullName>
    </recommendedName>
</protein>
<comment type="subcellular location">
    <subcellularLocation>
        <location evidence="1">Membrane</location>
        <topology evidence="1">Multi-pass membrane protein</topology>
    </subcellularLocation>
</comment>
<keyword evidence="4 5" id="KW-0472">Membrane</keyword>
<sequence>MASVGFDSDVTWSYLETTDYVWIAILLAVTVGPFIAAARNETSIALAMVLSLLLVMFVQFALSTFDSELFGFEPIHLFSVIPVIFTDSSTAGDPSQFHRIFTAAWLHADWIHVLGNVLVIALAGVPLEQRLGARRWLAVYALGFIGGNLAWIASHPDSGVPAIGASGAAFGILGAYMACWPEDKIEFPLVFLIRAWPVWLIAFVRLGLEVFQMYSVQSGTAGETNIAHMAHVGGFFLAYALARPIARGAPSPLDESGQPATGASRAEAVRSQATARMGGLKNDPWTGAGKPLQGQAARILTRLREEGDELETRRAWLEELAEHTICPVCEGEVLPIMDRGVCELRCGISVRHMRWP</sequence>
<accession>A0A381RR47</accession>
<feature type="transmembrane region" description="Helical" evidence="5">
    <location>
        <begin position="20"/>
        <end position="37"/>
    </location>
</feature>
<evidence type="ECO:0000259" key="6">
    <source>
        <dbReference type="Pfam" id="PF01694"/>
    </source>
</evidence>
<dbReference type="EMBL" id="UINC01002148">
    <property type="protein sequence ID" value="SUZ93448.1"/>
    <property type="molecule type" value="Genomic_DNA"/>
</dbReference>
<dbReference type="InterPro" id="IPR035952">
    <property type="entry name" value="Rhomboid-like_sf"/>
</dbReference>
<dbReference type="SUPFAM" id="SSF144091">
    <property type="entry name" value="Rhomboid-like"/>
    <property type="match status" value="1"/>
</dbReference>